<evidence type="ECO:0000256" key="2">
    <source>
        <dbReference type="ARBA" id="ARBA00007755"/>
    </source>
</evidence>
<feature type="domain" description="CstA N-terminal" evidence="9">
    <location>
        <begin position="376"/>
        <end position="526"/>
    </location>
</feature>
<dbReference type="EMBL" id="JADBGI010000002">
    <property type="protein sequence ID" value="MBE2997664.1"/>
    <property type="molecule type" value="Genomic_DNA"/>
</dbReference>
<organism evidence="10 11">
    <name type="scientific">Nocardiopsis coralli</name>
    <dbReference type="NCBI Taxonomy" id="2772213"/>
    <lineage>
        <taxon>Bacteria</taxon>
        <taxon>Bacillati</taxon>
        <taxon>Actinomycetota</taxon>
        <taxon>Actinomycetes</taxon>
        <taxon>Streptosporangiales</taxon>
        <taxon>Nocardiopsidaceae</taxon>
        <taxon>Nocardiopsis</taxon>
    </lineage>
</organism>
<protein>
    <submittedName>
        <fullName evidence="10">Carbon starvation protein A</fullName>
    </submittedName>
</protein>
<evidence type="ECO:0000256" key="8">
    <source>
        <dbReference type="SAM" id="Phobius"/>
    </source>
</evidence>
<feature type="transmembrane region" description="Helical" evidence="8">
    <location>
        <begin position="257"/>
        <end position="277"/>
    </location>
</feature>
<evidence type="ECO:0000313" key="11">
    <source>
        <dbReference type="Proteomes" id="UP000806528"/>
    </source>
</evidence>
<feature type="transmembrane region" description="Helical" evidence="8">
    <location>
        <begin position="130"/>
        <end position="155"/>
    </location>
</feature>
<keyword evidence="5 8" id="KW-1133">Transmembrane helix</keyword>
<reference evidence="10 11" key="1">
    <citation type="submission" date="2020-09" db="EMBL/GenBank/DDBJ databases">
        <title>Diversity and distribution of actinomycetes associated with coral in the coast of Hainan.</title>
        <authorList>
            <person name="Li F."/>
        </authorList>
    </citation>
    <scope>NUCLEOTIDE SEQUENCE [LARGE SCALE GENOMIC DNA]</scope>
    <source>
        <strain evidence="10 11">HNM0947</strain>
    </source>
</reference>
<sequence>MPAAAVLLGTLALFALGYRFYSVYLAKRVYALEPSFVTPAHAYNDGVDFVPTNKHIVLAHHFISVAGAAPIVGPAIAVFWGWGPALLWVVLGTIFAAGAHDFGSIAVSVRHKGRSIGTLAGDVISRRARVLFLLIIFFLVTMVNAVFAIVVAGLLEQHPAAVLPTAVTLPLAIAVGQIVYRKRTAALIPSLIALVTLYACIPLGQLMPITLDPVAEATGISSTVLWILILFLYAYIASRLPVWMLLQPRDYINQHQLVVALVVIAAGVLVGMNTIAAPAFRDVPADSPSIFPLLFVTIACGAVSGFHSLVASGTTSKQIDKETDSRYVGYMAALGEGSLALASILACTAGVMLFSGNQGIEWSSLYATWGDAGADPQGMFVDGVAGFASNLGIPESTAQVFGALIIVSFAVTTLDTAVRLKRYILQEMSLLAASRFESGSSANRAFRGFSRNLSLTTLVAVALPFGLAMVPGDFALGTLWVLFGTTNQLTAGLALAVIAVWVAKRGRNPIVVVIPLVFLLFMTVWALIEQLIGFLDTGSALDMFLLAPLDTIILVLALWMIVEAFVALRDTFRGTADPIDPSSETDQVVAEGGTVVGGRKDGQDRDEAAVKDRPEEEK</sequence>
<evidence type="ECO:0000256" key="7">
    <source>
        <dbReference type="SAM" id="MobiDB-lite"/>
    </source>
</evidence>
<feature type="compositionally biased region" description="Basic and acidic residues" evidence="7">
    <location>
        <begin position="598"/>
        <end position="618"/>
    </location>
</feature>
<feature type="transmembrane region" description="Helical" evidence="8">
    <location>
        <begin position="540"/>
        <end position="562"/>
    </location>
</feature>
<feature type="transmembrane region" description="Helical" evidence="8">
    <location>
        <begin position="161"/>
        <end position="180"/>
    </location>
</feature>
<feature type="transmembrane region" description="Helical" evidence="8">
    <location>
        <begin position="510"/>
        <end position="528"/>
    </location>
</feature>
<feature type="domain" description="CstA N-terminal" evidence="9">
    <location>
        <begin position="4"/>
        <end position="348"/>
    </location>
</feature>
<dbReference type="RefSeq" id="WP_193120314.1">
    <property type="nucleotide sequence ID" value="NZ_JADBGI010000002.1"/>
</dbReference>
<feature type="transmembrane region" description="Helical" evidence="8">
    <location>
        <begin position="85"/>
        <end position="109"/>
    </location>
</feature>
<feature type="transmembrane region" description="Helical" evidence="8">
    <location>
        <begin position="187"/>
        <end position="211"/>
    </location>
</feature>
<evidence type="ECO:0000256" key="4">
    <source>
        <dbReference type="ARBA" id="ARBA00022692"/>
    </source>
</evidence>
<feature type="transmembrane region" description="Helical" evidence="8">
    <location>
        <begin position="330"/>
        <end position="354"/>
    </location>
</feature>
<feature type="transmembrane region" description="Helical" evidence="8">
    <location>
        <begin position="453"/>
        <end position="472"/>
    </location>
</feature>
<gene>
    <name evidence="10" type="ORF">IDM40_02930</name>
</gene>
<evidence type="ECO:0000256" key="1">
    <source>
        <dbReference type="ARBA" id="ARBA00004651"/>
    </source>
</evidence>
<accession>A0ABR9P1E7</accession>
<feature type="region of interest" description="Disordered" evidence="7">
    <location>
        <begin position="578"/>
        <end position="618"/>
    </location>
</feature>
<evidence type="ECO:0000313" key="10">
    <source>
        <dbReference type="EMBL" id="MBE2997664.1"/>
    </source>
</evidence>
<name>A0ABR9P1E7_9ACTN</name>
<keyword evidence="6 8" id="KW-0472">Membrane</keyword>
<dbReference type="Pfam" id="PF02554">
    <property type="entry name" value="CstA"/>
    <property type="match status" value="2"/>
</dbReference>
<evidence type="ECO:0000259" key="9">
    <source>
        <dbReference type="Pfam" id="PF02554"/>
    </source>
</evidence>
<evidence type="ECO:0000256" key="6">
    <source>
        <dbReference type="ARBA" id="ARBA00023136"/>
    </source>
</evidence>
<keyword evidence="3" id="KW-1003">Cell membrane</keyword>
<feature type="transmembrane region" description="Helical" evidence="8">
    <location>
        <begin position="478"/>
        <end position="503"/>
    </location>
</feature>
<evidence type="ECO:0000256" key="3">
    <source>
        <dbReference type="ARBA" id="ARBA00022475"/>
    </source>
</evidence>
<dbReference type="PANTHER" id="PTHR30252">
    <property type="entry name" value="INNER MEMBRANE PEPTIDE TRANSPORTER"/>
    <property type="match status" value="1"/>
</dbReference>
<feature type="transmembrane region" description="Helical" evidence="8">
    <location>
        <begin position="398"/>
        <end position="418"/>
    </location>
</feature>
<evidence type="ECO:0000256" key="5">
    <source>
        <dbReference type="ARBA" id="ARBA00022989"/>
    </source>
</evidence>
<comment type="subcellular location">
    <subcellularLocation>
        <location evidence="1">Cell membrane</location>
        <topology evidence="1">Multi-pass membrane protein</topology>
    </subcellularLocation>
</comment>
<feature type="transmembrane region" description="Helical" evidence="8">
    <location>
        <begin position="289"/>
        <end position="310"/>
    </location>
</feature>
<dbReference type="Proteomes" id="UP000806528">
    <property type="component" value="Unassembled WGS sequence"/>
</dbReference>
<comment type="similarity">
    <text evidence="2">Belongs to the peptide transporter carbon starvation (CstA) (TC 2.A.114) family.</text>
</comment>
<keyword evidence="11" id="KW-1185">Reference proteome</keyword>
<comment type="caution">
    <text evidence="10">The sequence shown here is derived from an EMBL/GenBank/DDBJ whole genome shotgun (WGS) entry which is preliminary data.</text>
</comment>
<dbReference type="PANTHER" id="PTHR30252:SF0">
    <property type="entry name" value="PEPTIDE TRANSPORTER CSTA"/>
    <property type="match status" value="1"/>
</dbReference>
<dbReference type="InterPro" id="IPR003706">
    <property type="entry name" value="CstA_N"/>
</dbReference>
<proteinExistence type="inferred from homology"/>
<dbReference type="InterPro" id="IPR051605">
    <property type="entry name" value="CstA"/>
</dbReference>
<keyword evidence="4 8" id="KW-0812">Transmembrane</keyword>
<feature type="transmembrane region" description="Helical" evidence="8">
    <location>
        <begin position="217"/>
        <end position="236"/>
    </location>
</feature>